<dbReference type="Pfam" id="PF13411">
    <property type="entry name" value="MerR_1"/>
    <property type="match status" value="1"/>
</dbReference>
<evidence type="ECO:0000313" key="4">
    <source>
        <dbReference type="Proteomes" id="UP001595987"/>
    </source>
</evidence>
<dbReference type="Gene3D" id="1.10.1660.10">
    <property type="match status" value="1"/>
</dbReference>
<dbReference type="SMART" id="SM00422">
    <property type="entry name" value="HTH_MERR"/>
    <property type="match status" value="1"/>
</dbReference>
<reference evidence="4" key="1">
    <citation type="journal article" date="2019" name="Int. J. Syst. Evol. Microbiol.">
        <title>The Global Catalogue of Microorganisms (GCM) 10K type strain sequencing project: providing services to taxonomists for standard genome sequencing and annotation.</title>
        <authorList>
            <consortium name="The Broad Institute Genomics Platform"/>
            <consortium name="The Broad Institute Genome Sequencing Center for Infectious Disease"/>
            <person name="Wu L."/>
            <person name="Ma J."/>
        </authorList>
    </citation>
    <scope>NUCLEOTIDE SEQUENCE [LARGE SCALE GENOMIC DNA]</scope>
    <source>
        <strain evidence="4">CCUG 63287</strain>
    </source>
</reference>
<dbReference type="SUPFAM" id="SSF46955">
    <property type="entry name" value="Putative DNA-binding domain"/>
    <property type="match status" value="1"/>
</dbReference>
<protein>
    <submittedName>
        <fullName evidence="3">MerR family transcriptional regulator</fullName>
    </submittedName>
</protein>
<comment type="caution">
    <text evidence="3">The sequence shown here is derived from an EMBL/GenBank/DDBJ whole genome shotgun (WGS) entry which is preliminary data.</text>
</comment>
<keyword evidence="1" id="KW-0238">DNA-binding</keyword>
<dbReference type="InterPro" id="IPR047057">
    <property type="entry name" value="MerR_fam"/>
</dbReference>
<evidence type="ECO:0000259" key="2">
    <source>
        <dbReference type="PROSITE" id="PS50937"/>
    </source>
</evidence>
<organism evidence="3 4">
    <name type="scientific">Lactococcus nasutitermitis</name>
    <dbReference type="NCBI Taxonomy" id="1652957"/>
    <lineage>
        <taxon>Bacteria</taxon>
        <taxon>Bacillati</taxon>
        <taxon>Bacillota</taxon>
        <taxon>Bacilli</taxon>
        <taxon>Lactobacillales</taxon>
        <taxon>Streptococcaceae</taxon>
        <taxon>Lactococcus</taxon>
    </lineage>
</organism>
<proteinExistence type="predicted"/>
<dbReference type="PROSITE" id="PS50937">
    <property type="entry name" value="HTH_MERR_2"/>
    <property type="match status" value="1"/>
</dbReference>
<keyword evidence="4" id="KW-1185">Reference proteome</keyword>
<accession>A0ABV9JEE9</accession>
<evidence type="ECO:0000256" key="1">
    <source>
        <dbReference type="ARBA" id="ARBA00023125"/>
    </source>
</evidence>
<name>A0ABV9JEE9_9LACT</name>
<dbReference type="PANTHER" id="PTHR30204">
    <property type="entry name" value="REDOX-CYCLING DRUG-SENSING TRANSCRIPTIONAL ACTIVATOR SOXR"/>
    <property type="match status" value="1"/>
</dbReference>
<dbReference type="EMBL" id="JBHSGD010000008">
    <property type="protein sequence ID" value="MFC4653115.1"/>
    <property type="molecule type" value="Genomic_DNA"/>
</dbReference>
<dbReference type="RefSeq" id="WP_213536239.1">
    <property type="nucleotide sequence ID" value="NZ_BOVQ01000006.1"/>
</dbReference>
<sequence>MNMKEMCAKSGLSANTIRYYEKEKLLKIPRNKSGYRDFSAANQRRLEYITKLRRAGIGIDFLRKYCALLDATDGKSHDAELRTMLIEQAKDARQRLTELSNALDYLDWKIGVYDTNLKILGELSKEK</sequence>
<dbReference type="InterPro" id="IPR009061">
    <property type="entry name" value="DNA-bd_dom_put_sf"/>
</dbReference>
<feature type="domain" description="HTH merR-type" evidence="2">
    <location>
        <begin position="1"/>
        <end position="68"/>
    </location>
</feature>
<dbReference type="PANTHER" id="PTHR30204:SF98">
    <property type="entry name" value="HTH-TYPE TRANSCRIPTIONAL REGULATOR ADHR"/>
    <property type="match status" value="1"/>
</dbReference>
<dbReference type="Proteomes" id="UP001595987">
    <property type="component" value="Unassembled WGS sequence"/>
</dbReference>
<evidence type="ECO:0000313" key="3">
    <source>
        <dbReference type="EMBL" id="MFC4653115.1"/>
    </source>
</evidence>
<dbReference type="InterPro" id="IPR000551">
    <property type="entry name" value="MerR-type_HTH_dom"/>
</dbReference>
<gene>
    <name evidence="3" type="ORF">ACFO26_09385</name>
</gene>